<evidence type="ECO:0000256" key="1">
    <source>
        <dbReference type="ARBA" id="ARBA00010617"/>
    </source>
</evidence>
<keyword evidence="5 6" id="KW-0408">Iron</keyword>
<dbReference type="Gene3D" id="1.10.630.10">
    <property type="entry name" value="Cytochrome P450"/>
    <property type="match status" value="2"/>
</dbReference>
<evidence type="ECO:0000313" key="9">
    <source>
        <dbReference type="RefSeq" id="XP_071921933.1"/>
    </source>
</evidence>
<evidence type="ECO:0000256" key="7">
    <source>
        <dbReference type="SAM" id="SignalP"/>
    </source>
</evidence>
<dbReference type="RefSeq" id="XP_071921933.1">
    <property type="nucleotide sequence ID" value="XM_072065832.1"/>
</dbReference>
<dbReference type="InterPro" id="IPR002401">
    <property type="entry name" value="Cyt_P450_E_grp-I"/>
</dbReference>
<dbReference type="PRINTS" id="PR00463">
    <property type="entry name" value="EP450I"/>
</dbReference>
<feature type="chain" id="PRO_5045160741" evidence="7">
    <location>
        <begin position="29"/>
        <end position="384"/>
    </location>
</feature>
<evidence type="ECO:0000313" key="8">
    <source>
        <dbReference type="Proteomes" id="UP001652660"/>
    </source>
</evidence>
<dbReference type="PANTHER" id="PTHR47955">
    <property type="entry name" value="CYTOCHROME P450 FAMILY 71 PROTEIN"/>
    <property type="match status" value="1"/>
</dbReference>
<name>A0ABM4VQX6_COFAR</name>
<evidence type="ECO:0000256" key="5">
    <source>
        <dbReference type="ARBA" id="ARBA00023004"/>
    </source>
</evidence>
<keyword evidence="6" id="KW-0503">Monooxygenase</keyword>
<proteinExistence type="inferred from homology"/>
<keyword evidence="8" id="KW-1185">Reference proteome</keyword>
<accession>A0ABM4VQX6</accession>
<organism evidence="8 9">
    <name type="scientific">Coffea arabica</name>
    <name type="common">Arabian coffee</name>
    <dbReference type="NCBI Taxonomy" id="13443"/>
    <lineage>
        <taxon>Eukaryota</taxon>
        <taxon>Viridiplantae</taxon>
        <taxon>Streptophyta</taxon>
        <taxon>Embryophyta</taxon>
        <taxon>Tracheophyta</taxon>
        <taxon>Spermatophyta</taxon>
        <taxon>Magnoliopsida</taxon>
        <taxon>eudicotyledons</taxon>
        <taxon>Gunneridae</taxon>
        <taxon>Pentapetalae</taxon>
        <taxon>asterids</taxon>
        <taxon>lamiids</taxon>
        <taxon>Gentianales</taxon>
        <taxon>Rubiaceae</taxon>
        <taxon>Ixoroideae</taxon>
        <taxon>Gardenieae complex</taxon>
        <taxon>Bertiereae - Coffeeae clade</taxon>
        <taxon>Coffeeae</taxon>
        <taxon>Coffea</taxon>
    </lineage>
</organism>
<evidence type="ECO:0000256" key="2">
    <source>
        <dbReference type="ARBA" id="ARBA00022617"/>
    </source>
</evidence>
<dbReference type="GeneID" id="113710601"/>
<dbReference type="InterPro" id="IPR017972">
    <property type="entry name" value="Cyt_P450_CS"/>
</dbReference>
<dbReference type="InterPro" id="IPR001128">
    <property type="entry name" value="Cyt_P450"/>
</dbReference>
<dbReference type="Pfam" id="PF00067">
    <property type="entry name" value="p450"/>
    <property type="match status" value="2"/>
</dbReference>
<gene>
    <name evidence="9" type="primary">LOC113710601</name>
</gene>
<dbReference type="SUPFAM" id="SSF48264">
    <property type="entry name" value="Cytochrome P450"/>
    <property type="match status" value="1"/>
</dbReference>
<dbReference type="PROSITE" id="PS00086">
    <property type="entry name" value="CYTOCHROME_P450"/>
    <property type="match status" value="1"/>
</dbReference>
<protein>
    <submittedName>
        <fullName evidence="9">Premnaspirodiene oxygenase-like</fullName>
    </submittedName>
</protein>
<comment type="similarity">
    <text evidence="1 6">Belongs to the cytochrome P450 family.</text>
</comment>
<keyword evidence="4 6" id="KW-0560">Oxidoreductase</keyword>
<keyword evidence="2 6" id="KW-0349">Heme</keyword>
<dbReference type="PANTHER" id="PTHR47955:SF8">
    <property type="entry name" value="CYTOCHROME P450 71D11-LIKE"/>
    <property type="match status" value="1"/>
</dbReference>
<sequence>MEPITSTSSFIRFIHLVLLLRKLSKTRSAYPKLPPGPKTLPIIGNIHQLSGSQPHRALTDLAKKHGQVMHLQRGEVSTVVISSAQMAKEALKTHDVALVNRPRILAAQTITYNFQDVSFSPYGGYWRQMRKMSLPVNLTDLVFALTNAVTCRSAFGSRCTYQDQLVQLINEIIEVSSGFDISDLVPSKKFLHIISGTVFKIKKLQSKLDPIFESKIQEHKEADSGEDMFAAGTDTSAATVLWVMAELIRNPSVMERAQAEAVIKETLRLHPPVPLLLPRECREPCETGGYDVSVGTRVLIDGWAINRDPEFWEDPESFKPERFLDNGIEFVGSNFEYLPFGGGRRICPGIAFGVASVDLALAQLVSHFDWKLPGGAKPESLDMT</sequence>
<dbReference type="PRINTS" id="PR00385">
    <property type="entry name" value="P450"/>
</dbReference>
<evidence type="ECO:0000256" key="6">
    <source>
        <dbReference type="RuleBase" id="RU000461"/>
    </source>
</evidence>
<evidence type="ECO:0000256" key="4">
    <source>
        <dbReference type="ARBA" id="ARBA00023002"/>
    </source>
</evidence>
<evidence type="ECO:0000256" key="3">
    <source>
        <dbReference type="ARBA" id="ARBA00022723"/>
    </source>
</evidence>
<dbReference type="Proteomes" id="UP001652660">
    <property type="component" value="Chromosome 9e"/>
</dbReference>
<reference evidence="9" key="1">
    <citation type="submission" date="2025-08" db="UniProtKB">
        <authorList>
            <consortium name="RefSeq"/>
        </authorList>
    </citation>
    <scope>IDENTIFICATION</scope>
    <source>
        <tissue evidence="9">Leaves</tissue>
    </source>
</reference>
<dbReference type="InterPro" id="IPR036396">
    <property type="entry name" value="Cyt_P450_sf"/>
</dbReference>
<feature type="signal peptide" evidence="7">
    <location>
        <begin position="1"/>
        <end position="28"/>
    </location>
</feature>
<keyword evidence="7" id="KW-0732">Signal</keyword>
<keyword evidence="3 6" id="KW-0479">Metal-binding</keyword>